<name>A0A433WBF7_9BACT</name>
<dbReference type="Proteomes" id="UP000281028">
    <property type="component" value="Unassembled WGS sequence"/>
</dbReference>
<accession>A0A433WBF7</accession>
<sequence length="240" mass="26537">MNVLVAGASGATGRLLVTQLLNAGHQVKIIVRMTSNIPGEWQQYSQVNIIRTADITAIPVQEMAEYLRGCQAVALCLGHTMSFKGIYGKPTRLVTHVVQLLCAAITQNAPEKPVRAVLMNTAGNSNRDLNEPVSFTHKLVIGVLRLLLPPHADNEQAADYLRVKTGKQHPFIEWVALRPDTLINQEAVTPFSLHASPVRSALFNAGQTSRINVAHCMYRLITDDTLWHQWKGQMPVIYNS</sequence>
<dbReference type="Pfam" id="PF13460">
    <property type="entry name" value="NAD_binding_10"/>
    <property type="match status" value="1"/>
</dbReference>
<evidence type="ECO:0000313" key="3">
    <source>
        <dbReference type="Proteomes" id="UP000281028"/>
    </source>
</evidence>
<feature type="domain" description="NAD(P)-binding" evidence="1">
    <location>
        <begin position="7"/>
        <end position="223"/>
    </location>
</feature>
<proteinExistence type="predicted"/>
<dbReference type="PANTHER" id="PTHR15020">
    <property type="entry name" value="FLAVIN REDUCTASE-RELATED"/>
    <property type="match status" value="1"/>
</dbReference>
<reference evidence="2" key="1">
    <citation type="submission" date="2020-05" db="EMBL/GenBank/DDBJ databases">
        <title>Chitinophaga laudate sp. nov., isolated from a tropical peat swamp.</title>
        <authorList>
            <person name="Goh C.B.S."/>
            <person name="Lee M.S."/>
            <person name="Parimannan S."/>
            <person name="Pasbakhsh P."/>
            <person name="Yule C.M."/>
            <person name="Rajandas H."/>
            <person name="Loke S."/>
            <person name="Croft L."/>
            <person name="Tan J.B.L."/>
        </authorList>
    </citation>
    <scope>NUCLEOTIDE SEQUENCE</scope>
    <source>
        <strain evidence="2">Mgbs1</strain>
    </source>
</reference>
<organism evidence="2 3">
    <name type="scientific">Chitinophaga solisilvae</name>
    <dbReference type="NCBI Taxonomy" id="1233460"/>
    <lineage>
        <taxon>Bacteria</taxon>
        <taxon>Pseudomonadati</taxon>
        <taxon>Bacteroidota</taxon>
        <taxon>Chitinophagia</taxon>
        <taxon>Chitinophagales</taxon>
        <taxon>Chitinophagaceae</taxon>
        <taxon>Chitinophaga</taxon>
    </lineage>
</organism>
<evidence type="ECO:0000313" key="2">
    <source>
        <dbReference type="EMBL" id="NSL85727.1"/>
    </source>
</evidence>
<gene>
    <name evidence="2" type="ORF">ECE50_002720</name>
</gene>
<dbReference type="EMBL" id="RIAR02000001">
    <property type="protein sequence ID" value="NSL85727.1"/>
    <property type="molecule type" value="Genomic_DNA"/>
</dbReference>
<keyword evidence="3" id="KW-1185">Reference proteome</keyword>
<dbReference type="OrthoDB" id="9785372at2"/>
<dbReference type="AlphaFoldDB" id="A0A433WBF7"/>
<dbReference type="InterPro" id="IPR016040">
    <property type="entry name" value="NAD(P)-bd_dom"/>
</dbReference>
<dbReference type="PANTHER" id="PTHR15020:SF11">
    <property type="entry name" value="OS06G0360300 PROTEIN"/>
    <property type="match status" value="1"/>
</dbReference>
<dbReference type="Gene3D" id="3.40.50.720">
    <property type="entry name" value="NAD(P)-binding Rossmann-like Domain"/>
    <property type="match status" value="1"/>
</dbReference>
<dbReference type="InterPro" id="IPR036291">
    <property type="entry name" value="NAD(P)-bd_dom_sf"/>
</dbReference>
<evidence type="ECO:0000259" key="1">
    <source>
        <dbReference type="Pfam" id="PF13460"/>
    </source>
</evidence>
<protein>
    <submittedName>
        <fullName evidence="2">SDR family oxidoreductase</fullName>
    </submittedName>
</protein>
<dbReference type="SUPFAM" id="SSF51735">
    <property type="entry name" value="NAD(P)-binding Rossmann-fold domains"/>
    <property type="match status" value="1"/>
</dbReference>
<comment type="caution">
    <text evidence="2">The sequence shown here is derived from an EMBL/GenBank/DDBJ whole genome shotgun (WGS) entry which is preliminary data.</text>
</comment>